<dbReference type="InterPro" id="IPR010775">
    <property type="entry name" value="DUF1365"/>
</dbReference>
<dbReference type="Pfam" id="PF07103">
    <property type="entry name" value="DUF1365"/>
    <property type="match status" value="1"/>
</dbReference>
<dbReference type="Gene3D" id="3.90.1590.10">
    <property type="entry name" value="glutathione-dependent formaldehyde- activating enzyme (gfa)"/>
    <property type="match status" value="1"/>
</dbReference>
<organism evidence="5 6">
    <name type="scientific">Plectosphaerella cucumerina</name>
    <dbReference type="NCBI Taxonomy" id="40658"/>
    <lineage>
        <taxon>Eukaryota</taxon>
        <taxon>Fungi</taxon>
        <taxon>Dikarya</taxon>
        <taxon>Ascomycota</taxon>
        <taxon>Pezizomycotina</taxon>
        <taxon>Sordariomycetes</taxon>
        <taxon>Hypocreomycetidae</taxon>
        <taxon>Glomerellales</taxon>
        <taxon>Plectosphaerellaceae</taxon>
        <taxon>Plectosphaerella</taxon>
    </lineage>
</organism>
<evidence type="ECO:0000313" key="6">
    <source>
        <dbReference type="Proteomes" id="UP000813385"/>
    </source>
</evidence>
<dbReference type="PANTHER" id="PTHR33973">
    <property type="entry name" value="OS07G0153300 PROTEIN"/>
    <property type="match status" value="1"/>
</dbReference>
<evidence type="ECO:0000256" key="1">
    <source>
        <dbReference type="ARBA" id="ARBA00005495"/>
    </source>
</evidence>
<protein>
    <recommendedName>
        <fullName evidence="4">CENP-V/GFA domain-containing protein</fullName>
    </recommendedName>
</protein>
<gene>
    <name evidence="5" type="ORF">B0T11DRAFT_340725</name>
</gene>
<dbReference type="GO" id="GO:0046872">
    <property type="term" value="F:metal ion binding"/>
    <property type="evidence" value="ECO:0007669"/>
    <property type="project" value="UniProtKB-KW"/>
</dbReference>
<comment type="caution">
    <text evidence="5">The sequence shown here is derived from an EMBL/GenBank/DDBJ whole genome shotgun (WGS) entry which is preliminary data.</text>
</comment>
<keyword evidence="2" id="KW-0479">Metal-binding</keyword>
<dbReference type="Pfam" id="PF04828">
    <property type="entry name" value="GFA"/>
    <property type="match status" value="1"/>
</dbReference>
<dbReference type="InterPro" id="IPR011057">
    <property type="entry name" value="Mss4-like_sf"/>
</dbReference>
<keyword evidence="6" id="KW-1185">Reference proteome</keyword>
<comment type="similarity">
    <text evidence="1">Belongs to the Gfa family.</text>
</comment>
<reference evidence="5" key="1">
    <citation type="journal article" date="2021" name="Nat. Commun.">
        <title>Genetic determinants of endophytism in the Arabidopsis root mycobiome.</title>
        <authorList>
            <person name="Mesny F."/>
            <person name="Miyauchi S."/>
            <person name="Thiergart T."/>
            <person name="Pickel B."/>
            <person name="Atanasova L."/>
            <person name="Karlsson M."/>
            <person name="Huettel B."/>
            <person name="Barry K.W."/>
            <person name="Haridas S."/>
            <person name="Chen C."/>
            <person name="Bauer D."/>
            <person name="Andreopoulos W."/>
            <person name="Pangilinan J."/>
            <person name="LaButti K."/>
            <person name="Riley R."/>
            <person name="Lipzen A."/>
            <person name="Clum A."/>
            <person name="Drula E."/>
            <person name="Henrissat B."/>
            <person name="Kohler A."/>
            <person name="Grigoriev I.V."/>
            <person name="Martin F.M."/>
            <person name="Hacquard S."/>
        </authorList>
    </citation>
    <scope>NUCLEOTIDE SEQUENCE</scope>
    <source>
        <strain evidence="5">MPI-CAGE-AT-0016</strain>
    </source>
</reference>
<proteinExistence type="inferred from homology"/>
<dbReference type="AlphaFoldDB" id="A0A8K0X181"/>
<dbReference type="GO" id="GO:0016846">
    <property type="term" value="F:carbon-sulfur lyase activity"/>
    <property type="evidence" value="ECO:0007669"/>
    <property type="project" value="InterPro"/>
</dbReference>
<evidence type="ECO:0000256" key="3">
    <source>
        <dbReference type="ARBA" id="ARBA00022833"/>
    </source>
</evidence>
<dbReference type="SUPFAM" id="SSF51316">
    <property type="entry name" value="Mss4-like"/>
    <property type="match status" value="1"/>
</dbReference>
<dbReference type="PROSITE" id="PS51891">
    <property type="entry name" value="CENP_V_GFA"/>
    <property type="match status" value="1"/>
</dbReference>
<dbReference type="InterPro" id="IPR006913">
    <property type="entry name" value="CENP-V/GFA"/>
</dbReference>
<name>A0A8K0X181_9PEZI</name>
<sequence length="764" mass="84548">MIGSFLWAEALLISLAFEVLFGSHLDTLLISGLALWSYRHLIAAWADEYLGETLPSLAVKILFGGTVAYLWVRTRLRAILDVATSEQPAWEGLGKPMLIPARTTHRRTFPKKHAFAYSYLVVGVPVGWEGSAGGMVSTNGDSEKPSQSWFPTEPTPRGWYHVDGADHLERGPGSLKTKLHAYLEGQGRDPSAYPHGYLVTAASFLGYNFNPVSFWYLYSEAKELSAMILEVNNTFGERRMYLLEAEKSPDSPATSPGDPKRFTHSWPKDFHVSPFNSRFGSYSLVIRDILATSPKNVETLDGTITLKSSKDHAKIVARLFGDGGHVDPATMGFWQRARFLLAWWWVGFVTFPRIVKEAGKLFFQRKLHVWFRPEPLKTTIGREATAAERQLEPVFREYLRHLVARSGADLSLTYIPAPGLGEKEIMRTKAAEAASLSQKDDATTITTSSEDTKQKHMDFQMLTPAFYTRFVRYAHDFEAVFAELRDNQTIHVSRPELLPEIFVSKTPAAPLSVGSARDAVCFRAIKALRQPPERIERPLTSAAAAPAKDTATHTVRDVRGFRISGMDGFVLGHADGAMKRRYESVVLQEFLADKLAGGSTEVLWLQGLVVRGAAAFPAHPKNTNSPVTMPLSGHCLCKAVTYTVDVDAPLLTGYDHCDDCQRQSGSTYSLVAVVPKDKLTIKGPTKSWAGQGSSGKAVHRIFCSECGSPIAHDPDAAPEIIALKAGTLDVEIKKNLKPDTEIWTVSKLPFCQEVLAKPFKHMPE</sequence>
<feature type="domain" description="CENP-V/GFA" evidence="4">
    <location>
        <begin position="631"/>
        <end position="744"/>
    </location>
</feature>
<dbReference type="OrthoDB" id="3340520at2759"/>
<keyword evidence="3" id="KW-0862">Zinc</keyword>
<dbReference type="EMBL" id="JAGPXD010000004">
    <property type="protein sequence ID" value="KAH7358428.1"/>
    <property type="molecule type" value="Genomic_DNA"/>
</dbReference>
<evidence type="ECO:0000259" key="4">
    <source>
        <dbReference type="PROSITE" id="PS51891"/>
    </source>
</evidence>
<accession>A0A8K0X181</accession>
<dbReference type="PANTHER" id="PTHR33973:SF4">
    <property type="entry name" value="OS07G0153300 PROTEIN"/>
    <property type="match status" value="1"/>
</dbReference>
<dbReference type="Proteomes" id="UP000813385">
    <property type="component" value="Unassembled WGS sequence"/>
</dbReference>
<evidence type="ECO:0000256" key="2">
    <source>
        <dbReference type="ARBA" id="ARBA00022723"/>
    </source>
</evidence>
<evidence type="ECO:0000313" key="5">
    <source>
        <dbReference type="EMBL" id="KAH7358428.1"/>
    </source>
</evidence>